<evidence type="ECO:0000256" key="1">
    <source>
        <dbReference type="ARBA" id="ARBA00006484"/>
    </source>
</evidence>
<comment type="caution">
    <text evidence="4">The sequence shown here is derived from an EMBL/GenBank/DDBJ whole genome shotgun (WGS) entry which is preliminary data.</text>
</comment>
<name>A0A852TWT7_9ACTN</name>
<dbReference type="EMBL" id="JACCCC010000001">
    <property type="protein sequence ID" value="NYE47845.1"/>
    <property type="molecule type" value="Genomic_DNA"/>
</dbReference>
<dbReference type="GO" id="GO:0016491">
    <property type="term" value="F:oxidoreductase activity"/>
    <property type="evidence" value="ECO:0007669"/>
    <property type="project" value="UniProtKB-KW"/>
</dbReference>
<evidence type="ECO:0000256" key="2">
    <source>
        <dbReference type="ARBA" id="ARBA00023002"/>
    </source>
</evidence>
<dbReference type="Gene3D" id="3.40.50.720">
    <property type="entry name" value="NAD(P)-binding Rossmann-like Domain"/>
    <property type="match status" value="1"/>
</dbReference>
<protein>
    <submittedName>
        <fullName evidence="4">NAD(P)-dependent dehydrogenase (Short-subunit alcohol dehydrogenase family)</fullName>
    </submittedName>
</protein>
<dbReference type="InterPro" id="IPR020904">
    <property type="entry name" value="Sc_DH/Rdtase_CS"/>
</dbReference>
<dbReference type="PANTHER" id="PTHR43658:SF8">
    <property type="entry name" value="17-BETA-HYDROXYSTEROID DEHYDROGENASE 14-RELATED"/>
    <property type="match status" value="1"/>
</dbReference>
<dbReference type="PROSITE" id="PS00061">
    <property type="entry name" value="ADH_SHORT"/>
    <property type="match status" value="1"/>
</dbReference>
<reference evidence="4 5" key="1">
    <citation type="submission" date="2020-07" db="EMBL/GenBank/DDBJ databases">
        <title>Sequencing the genomes of 1000 actinobacteria strains.</title>
        <authorList>
            <person name="Klenk H.-P."/>
        </authorList>
    </citation>
    <scope>NUCLEOTIDE SEQUENCE [LARGE SCALE GENOMIC DNA]</scope>
    <source>
        <strain evidence="4 5">CXB654</strain>
    </source>
</reference>
<evidence type="ECO:0000313" key="4">
    <source>
        <dbReference type="EMBL" id="NYE47845.1"/>
    </source>
</evidence>
<dbReference type="Proteomes" id="UP000589036">
    <property type="component" value="Unassembled WGS sequence"/>
</dbReference>
<proteinExistence type="inferred from homology"/>
<dbReference type="AlphaFoldDB" id="A0A852TWT7"/>
<dbReference type="RefSeq" id="WP_179643726.1">
    <property type="nucleotide sequence ID" value="NZ_BAAAYY010000003.1"/>
</dbReference>
<accession>A0A852TWT7</accession>
<dbReference type="SUPFAM" id="SSF51735">
    <property type="entry name" value="NAD(P)-binding Rossmann-fold domains"/>
    <property type="match status" value="1"/>
</dbReference>
<sequence length="258" mass="26212">MELQGSSAIVTGGGSGLGEATAGALAGRGVSVTVVDLNEEGGKRVAGELGGRFVKADVADPAAVIEAVEASTAAAPLRAVVNCAGIPSLSRTIGRDGAYESAHDLDAFRKVVEVNLIGSFNVVRLAATAMSTNEPDANGSRGAILNTTSVAAFEGQVGQVAYSASKGGIVGVTLPLARDLAVVGVRVNTIAPGLIETPIYGSGPEAEEFKANLAKDVVFPRRLGLPDEFASMALELLTNDYVNGEVVRVDAGVRLPPK</sequence>
<dbReference type="InterPro" id="IPR036291">
    <property type="entry name" value="NAD(P)-bd_dom_sf"/>
</dbReference>
<organism evidence="4 5">
    <name type="scientific">Spinactinospora alkalitolerans</name>
    <dbReference type="NCBI Taxonomy" id="687207"/>
    <lineage>
        <taxon>Bacteria</taxon>
        <taxon>Bacillati</taxon>
        <taxon>Actinomycetota</taxon>
        <taxon>Actinomycetes</taxon>
        <taxon>Streptosporangiales</taxon>
        <taxon>Nocardiopsidaceae</taxon>
        <taxon>Spinactinospora</taxon>
    </lineage>
</organism>
<comment type="similarity">
    <text evidence="1 3">Belongs to the short-chain dehydrogenases/reductases (SDR) family.</text>
</comment>
<evidence type="ECO:0000256" key="3">
    <source>
        <dbReference type="RuleBase" id="RU000363"/>
    </source>
</evidence>
<dbReference type="PRINTS" id="PR00081">
    <property type="entry name" value="GDHRDH"/>
</dbReference>
<dbReference type="PANTHER" id="PTHR43658">
    <property type="entry name" value="SHORT-CHAIN DEHYDROGENASE/REDUCTASE"/>
    <property type="match status" value="1"/>
</dbReference>
<dbReference type="InterPro" id="IPR002347">
    <property type="entry name" value="SDR_fam"/>
</dbReference>
<dbReference type="Pfam" id="PF00106">
    <property type="entry name" value="adh_short"/>
    <property type="match status" value="1"/>
</dbReference>
<keyword evidence="5" id="KW-1185">Reference proteome</keyword>
<gene>
    <name evidence="4" type="ORF">HDA32_002965</name>
</gene>
<dbReference type="PRINTS" id="PR00080">
    <property type="entry name" value="SDRFAMILY"/>
</dbReference>
<evidence type="ECO:0000313" key="5">
    <source>
        <dbReference type="Proteomes" id="UP000589036"/>
    </source>
</evidence>
<keyword evidence="2" id="KW-0560">Oxidoreductase</keyword>